<keyword evidence="3" id="KW-0285">Flavoprotein</keyword>
<dbReference type="InterPro" id="IPR023753">
    <property type="entry name" value="FAD/NAD-binding_dom"/>
</dbReference>
<accession>R1CEV0</accession>
<comment type="cofactor">
    <cofactor evidence="1">
        <name>FAD</name>
        <dbReference type="ChEBI" id="CHEBI:57692"/>
    </cofactor>
</comment>
<name>R1CEV0_9FIRM</name>
<comment type="caution">
    <text evidence="7">The sequence shown here is derived from an EMBL/GenBank/DDBJ whole genome shotgun (WGS) entry which is preliminary data.</text>
</comment>
<dbReference type="PRINTS" id="PR00368">
    <property type="entry name" value="FADPNR"/>
</dbReference>
<dbReference type="SUPFAM" id="SSF55424">
    <property type="entry name" value="FAD/NAD-linked reductases, dimerisation (C-terminal) domain"/>
    <property type="match status" value="1"/>
</dbReference>
<dbReference type="InterPro" id="IPR004099">
    <property type="entry name" value="Pyr_nucl-diS_OxRdtase_dimer"/>
</dbReference>
<dbReference type="SUPFAM" id="SSF51905">
    <property type="entry name" value="FAD/NAD(P)-binding domain"/>
    <property type="match status" value="1"/>
</dbReference>
<dbReference type="AlphaFoldDB" id="R1CEV0"/>
<dbReference type="Pfam" id="PF07992">
    <property type="entry name" value="Pyr_redox_2"/>
    <property type="match status" value="1"/>
</dbReference>
<dbReference type="STRING" id="1304284.L21TH_1111"/>
<proteinExistence type="inferred from homology"/>
<dbReference type="RefSeq" id="WP_006311262.1">
    <property type="nucleotide sequence ID" value="NZ_ARZA01000111.1"/>
</dbReference>
<reference evidence="7 8" key="1">
    <citation type="journal article" date="2015" name="Geomicrobiol. J.">
        <title>Caldisalinibacter kiritimatiensis gen. nov., sp. nov., a moderately thermohalophilic thiosulfate-reducing bacterium from a hypersaline microbial mat.</title>
        <authorList>
            <person name="Ben Hania W."/>
            <person name="Joseph M."/>
            <person name="Fiebig A."/>
            <person name="Bunk B."/>
            <person name="Klenk H.-P."/>
            <person name="Fardeau M.-L."/>
            <person name="Spring S."/>
        </authorList>
    </citation>
    <scope>NUCLEOTIDE SEQUENCE [LARGE SCALE GENOMIC DNA]</scope>
    <source>
        <strain evidence="7 8">L21-TH-D2</strain>
    </source>
</reference>
<feature type="domain" description="Pyridine nucleotide-disulphide oxidoreductase dimerisation" evidence="5">
    <location>
        <begin position="322"/>
        <end position="412"/>
    </location>
</feature>
<dbReference type="EMBL" id="ARZA01000111">
    <property type="protein sequence ID" value="EOD00835.1"/>
    <property type="molecule type" value="Genomic_DNA"/>
</dbReference>
<sequence>MKTCEILVIGGGPAAITIAKNIKDSKDVTIIRPEDHSMIYCAMPYAVEGLLPVEKTLKSDDIVTDAGANLVRDYVESVDFDSKTVKTRKGDSYKYEKLIIATGAEPILPPIEGTNLKNVMTFKSENDLKYVMNLVDQGLKEAVVVGAGAIGIELAQALNKCNVKTHLVDMFPTILPNMMDADVMDDVQKQLADTGIVLNLGNKVLSLNGTEYVEEVVLEKGDPIKFDSKPLIVFAVGMRPSVDIFRDTELEISKTGIVVNEKMETNIPDVYAVGDCVEYTNAITGKVGLGKLATNAVPMARLLAKNLLGADRKYEGFYNGAATKVVDYFVGSSGLTERVAKENGYDIVVGKAKFTTAFPVMPFAKEVEVKLIADRNTKKIIGGQVVSGEPVTDKVDQITMAIQFGITVDKLTQFSYSSQPYQSFFPANNLLAHAAEQIVSQL</sequence>
<dbReference type="GO" id="GO:0016491">
    <property type="term" value="F:oxidoreductase activity"/>
    <property type="evidence" value="ECO:0007669"/>
    <property type="project" value="InterPro"/>
</dbReference>
<organism evidence="7 8">
    <name type="scientific">Caldisalinibacter kiritimatiensis</name>
    <dbReference type="NCBI Taxonomy" id="1304284"/>
    <lineage>
        <taxon>Bacteria</taxon>
        <taxon>Bacillati</taxon>
        <taxon>Bacillota</taxon>
        <taxon>Tissierellia</taxon>
        <taxon>Tissierellales</taxon>
        <taxon>Thermohalobacteraceae</taxon>
        <taxon>Caldisalinibacter</taxon>
    </lineage>
</organism>
<keyword evidence="8" id="KW-1185">Reference proteome</keyword>
<dbReference type="InterPro" id="IPR050260">
    <property type="entry name" value="FAD-bd_OxRdtase"/>
</dbReference>
<dbReference type="PRINTS" id="PR00469">
    <property type="entry name" value="PNDRDTASEII"/>
</dbReference>
<dbReference type="Pfam" id="PF02852">
    <property type="entry name" value="Pyr_redox_dim"/>
    <property type="match status" value="1"/>
</dbReference>
<evidence type="ECO:0000256" key="4">
    <source>
        <dbReference type="ARBA" id="ARBA00022827"/>
    </source>
</evidence>
<dbReference type="InterPro" id="IPR036188">
    <property type="entry name" value="FAD/NAD-bd_sf"/>
</dbReference>
<evidence type="ECO:0000313" key="7">
    <source>
        <dbReference type="EMBL" id="EOD00835.1"/>
    </source>
</evidence>
<dbReference type="PANTHER" id="PTHR43429">
    <property type="entry name" value="PYRIDINE NUCLEOTIDE-DISULFIDE OXIDOREDUCTASE DOMAIN-CONTAINING"/>
    <property type="match status" value="1"/>
</dbReference>
<dbReference type="InterPro" id="IPR016156">
    <property type="entry name" value="FAD/NAD-linked_Rdtase_dimer_sf"/>
</dbReference>
<dbReference type="Proteomes" id="UP000013378">
    <property type="component" value="Unassembled WGS sequence"/>
</dbReference>
<dbReference type="OrthoDB" id="9802028at2"/>
<protein>
    <submittedName>
        <fullName evidence="7">NADH oxidase</fullName>
    </submittedName>
</protein>
<gene>
    <name evidence="7" type="ORF">L21TH_1111</name>
</gene>
<evidence type="ECO:0000259" key="6">
    <source>
        <dbReference type="Pfam" id="PF07992"/>
    </source>
</evidence>
<dbReference type="Gene3D" id="3.50.50.60">
    <property type="entry name" value="FAD/NAD(P)-binding domain"/>
    <property type="match status" value="2"/>
</dbReference>
<dbReference type="eggNOG" id="COG1251">
    <property type="taxonomic scope" value="Bacteria"/>
</dbReference>
<evidence type="ECO:0000256" key="3">
    <source>
        <dbReference type="ARBA" id="ARBA00022630"/>
    </source>
</evidence>
<evidence type="ECO:0000259" key="5">
    <source>
        <dbReference type="Pfam" id="PF02852"/>
    </source>
</evidence>
<comment type="similarity">
    <text evidence="2">Belongs to the class-III pyridine nucleotide-disulfide oxidoreductase family.</text>
</comment>
<evidence type="ECO:0000313" key="8">
    <source>
        <dbReference type="Proteomes" id="UP000013378"/>
    </source>
</evidence>
<evidence type="ECO:0000256" key="1">
    <source>
        <dbReference type="ARBA" id="ARBA00001974"/>
    </source>
</evidence>
<keyword evidence="4" id="KW-0274">FAD</keyword>
<dbReference type="PANTHER" id="PTHR43429:SF3">
    <property type="entry name" value="NITRITE REDUCTASE [NAD(P)H]"/>
    <property type="match status" value="1"/>
</dbReference>
<evidence type="ECO:0000256" key="2">
    <source>
        <dbReference type="ARBA" id="ARBA00009130"/>
    </source>
</evidence>
<feature type="domain" description="FAD/NAD(P)-binding" evidence="6">
    <location>
        <begin position="6"/>
        <end position="298"/>
    </location>
</feature>